<dbReference type="Pfam" id="PF04165">
    <property type="entry name" value="DUF401"/>
    <property type="match status" value="1"/>
</dbReference>
<gene>
    <name evidence="2" type="ORF">S01H1_80780</name>
</gene>
<name>X0Y2H8_9ZZZZ</name>
<dbReference type="PANTHER" id="PTHR39556">
    <property type="entry name" value="PROTEIN, PUTATIVE-RELATED"/>
    <property type="match status" value="1"/>
</dbReference>
<feature type="transmembrane region" description="Helical" evidence="1">
    <location>
        <begin position="86"/>
        <end position="119"/>
    </location>
</feature>
<feature type="transmembrane region" description="Helical" evidence="1">
    <location>
        <begin position="131"/>
        <end position="150"/>
    </location>
</feature>
<organism evidence="2">
    <name type="scientific">marine sediment metagenome</name>
    <dbReference type="NCBI Taxonomy" id="412755"/>
    <lineage>
        <taxon>unclassified sequences</taxon>
        <taxon>metagenomes</taxon>
        <taxon>ecological metagenomes</taxon>
    </lineage>
</organism>
<dbReference type="PANTHER" id="PTHR39556:SF1">
    <property type="entry name" value="PROTEIN, PUTATIVE-RELATED"/>
    <property type="match status" value="1"/>
</dbReference>
<dbReference type="AlphaFoldDB" id="X0Y2H8"/>
<protein>
    <recommendedName>
        <fullName evidence="3">DUF401 family protein</fullName>
    </recommendedName>
</protein>
<evidence type="ECO:0000256" key="1">
    <source>
        <dbReference type="SAM" id="Phobius"/>
    </source>
</evidence>
<evidence type="ECO:0008006" key="3">
    <source>
        <dbReference type="Google" id="ProtNLM"/>
    </source>
</evidence>
<keyword evidence="1" id="KW-0472">Membrane</keyword>
<keyword evidence="1" id="KW-0812">Transmembrane</keyword>
<feature type="non-terminal residue" evidence="2">
    <location>
        <position position="1"/>
    </location>
</feature>
<proteinExistence type="predicted"/>
<accession>X0Y2H8</accession>
<comment type="caution">
    <text evidence="2">The sequence shown here is derived from an EMBL/GenBank/DDBJ whole genome shotgun (WGS) entry which is preliminary data.</text>
</comment>
<evidence type="ECO:0000313" key="2">
    <source>
        <dbReference type="EMBL" id="GAG50029.1"/>
    </source>
</evidence>
<sequence length="193" mass="21233">LLIGDETIEKTIRTYLPITLGLVVSMICTIRLNRMDAAAVRKVWTNRRVYEMGLLIVSVMVYQYMLARVDAPRQIGDELMRLGVPVLAVLALLPFVAGFVTGLAVGFVGTAFPIVMGLLGAMDNPGPIGPYVALAYGFGHLGQMLSPLHLCHVMSNKYFKTHFTAVYREILPAAALTGALIVTYFYALRWLVN</sequence>
<feature type="transmembrane region" description="Helical" evidence="1">
    <location>
        <begin position="170"/>
        <end position="192"/>
    </location>
</feature>
<reference evidence="2" key="1">
    <citation type="journal article" date="2014" name="Front. Microbiol.">
        <title>High frequency of phylogenetically diverse reductive dehalogenase-homologous genes in deep subseafloor sedimentary metagenomes.</title>
        <authorList>
            <person name="Kawai M."/>
            <person name="Futagami T."/>
            <person name="Toyoda A."/>
            <person name="Takaki Y."/>
            <person name="Nishi S."/>
            <person name="Hori S."/>
            <person name="Arai W."/>
            <person name="Tsubouchi T."/>
            <person name="Morono Y."/>
            <person name="Uchiyama I."/>
            <person name="Ito T."/>
            <person name="Fujiyama A."/>
            <person name="Inagaki F."/>
            <person name="Takami H."/>
        </authorList>
    </citation>
    <scope>NUCLEOTIDE SEQUENCE</scope>
    <source>
        <strain evidence="2">Expedition CK06-06</strain>
    </source>
</reference>
<dbReference type="InterPro" id="IPR007294">
    <property type="entry name" value="DUF401"/>
</dbReference>
<dbReference type="EMBL" id="BARS01054582">
    <property type="protein sequence ID" value="GAG50029.1"/>
    <property type="molecule type" value="Genomic_DNA"/>
</dbReference>
<keyword evidence="1" id="KW-1133">Transmembrane helix</keyword>
<feature type="transmembrane region" description="Helical" evidence="1">
    <location>
        <begin position="49"/>
        <end position="66"/>
    </location>
</feature>
<feature type="transmembrane region" description="Helical" evidence="1">
    <location>
        <begin position="12"/>
        <end position="29"/>
    </location>
</feature>